<feature type="compositionally biased region" description="Basic and acidic residues" evidence="1">
    <location>
        <begin position="449"/>
        <end position="503"/>
    </location>
</feature>
<feature type="compositionally biased region" description="Basic and acidic residues" evidence="1">
    <location>
        <begin position="413"/>
        <end position="429"/>
    </location>
</feature>
<feature type="region of interest" description="Disordered" evidence="1">
    <location>
        <begin position="413"/>
        <end position="434"/>
    </location>
</feature>
<feature type="compositionally biased region" description="Low complexity" evidence="1">
    <location>
        <begin position="1"/>
        <end position="21"/>
    </location>
</feature>
<name>A0A7S1INW7_9EUGL</name>
<accession>A0A7S1INW7</accession>
<gene>
    <name evidence="2" type="ORF">EGYM00392_LOCUS29216</name>
</gene>
<organism evidence="2">
    <name type="scientific">Eutreptiella gymnastica</name>
    <dbReference type="NCBI Taxonomy" id="73025"/>
    <lineage>
        <taxon>Eukaryota</taxon>
        <taxon>Discoba</taxon>
        <taxon>Euglenozoa</taxon>
        <taxon>Euglenida</taxon>
        <taxon>Spirocuta</taxon>
        <taxon>Euglenophyceae</taxon>
        <taxon>Eutreptiales</taxon>
        <taxon>Eutreptiaceae</taxon>
        <taxon>Eutreptiella</taxon>
    </lineage>
</organism>
<feature type="compositionally biased region" description="Basic and acidic residues" evidence="1">
    <location>
        <begin position="153"/>
        <end position="172"/>
    </location>
</feature>
<dbReference type="EMBL" id="HBGA01078272">
    <property type="protein sequence ID" value="CAD9018106.1"/>
    <property type="molecule type" value="Transcribed_RNA"/>
</dbReference>
<feature type="region of interest" description="Disordered" evidence="1">
    <location>
        <begin position="254"/>
        <end position="304"/>
    </location>
</feature>
<feature type="region of interest" description="Disordered" evidence="1">
    <location>
        <begin position="94"/>
        <end position="173"/>
    </location>
</feature>
<feature type="region of interest" description="Disordered" evidence="1">
    <location>
        <begin position="1"/>
        <end position="26"/>
    </location>
</feature>
<evidence type="ECO:0000313" key="2">
    <source>
        <dbReference type="EMBL" id="CAD9018106.1"/>
    </source>
</evidence>
<dbReference type="AlphaFoldDB" id="A0A7S1INW7"/>
<reference evidence="2" key="1">
    <citation type="submission" date="2021-01" db="EMBL/GenBank/DDBJ databases">
        <authorList>
            <person name="Corre E."/>
            <person name="Pelletier E."/>
            <person name="Niang G."/>
            <person name="Scheremetjew M."/>
            <person name="Finn R."/>
            <person name="Kale V."/>
            <person name="Holt S."/>
            <person name="Cochrane G."/>
            <person name="Meng A."/>
            <person name="Brown T."/>
            <person name="Cohen L."/>
        </authorList>
    </citation>
    <scope>NUCLEOTIDE SEQUENCE</scope>
    <source>
        <strain evidence="2">NIES-381</strain>
    </source>
</reference>
<proteinExistence type="predicted"/>
<feature type="region of interest" description="Disordered" evidence="1">
    <location>
        <begin position="446"/>
        <end position="532"/>
    </location>
</feature>
<protein>
    <recommendedName>
        <fullName evidence="3">Trichohyalin-plectin-homology domain-containing protein</fullName>
    </recommendedName>
</protein>
<sequence length="532" mass="63139">MRLESLGLSGAISSGGSRAESVVTSQMNRERFRHKMTELLLREYEKVGGPRLGVMGRALVSNEVEMMLSLGRLKKTDLHRAALKIKDAQMSEMGMGPVQGSARGSPLSSRPTTGGSMWSHKMSRPSRAQTPSVYGSAERRADRLSRSLVVQSADREKLEAETEGEGSHEQRRTTPIMTPLSRRRYNERIADREWTEKVEEEIKAYSQDHMEELNKRKARHDRFRHELDDQLLEMEDVRRHKQLVDQSFQELEEQRKEMWAEEKKQEELQRKRNQERERDRLRRQVELAEAEKKRQKDEKMAEEQRYANAVREELQQLKQKKQEQKEQAMKEHRDFMIYNEKVLEDKKQAKLEDQKRDQRYLEEWKAMLDAQEKKYLDDLERKNKKIANRTEGAAKSYFADLWELEKRDAERAAEEARKHEEFQEADERARRQKVLDANTKMVTVLGQQLDEKERKRLEDKAEARRLRQKMDDDVRKAQEERLRERMQDKQEKQHRKVDLDRQVTENTQRVRQPLEIKIGRPQGKTARPAGRK</sequence>
<evidence type="ECO:0000256" key="1">
    <source>
        <dbReference type="SAM" id="MobiDB-lite"/>
    </source>
</evidence>
<evidence type="ECO:0008006" key="3">
    <source>
        <dbReference type="Google" id="ProtNLM"/>
    </source>
</evidence>
<feature type="compositionally biased region" description="Polar residues" evidence="1">
    <location>
        <begin position="106"/>
        <end position="116"/>
    </location>
</feature>